<dbReference type="Proteomes" id="UP001597120">
    <property type="component" value="Unassembled WGS sequence"/>
</dbReference>
<keyword evidence="1" id="KW-0805">Transcription regulation</keyword>
<dbReference type="Pfam" id="PF00392">
    <property type="entry name" value="GntR"/>
    <property type="match status" value="1"/>
</dbReference>
<comment type="caution">
    <text evidence="5">The sequence shown here is derived from an EMBL/GenBank/DDBJ whole genome shotgun (WGS) entry which is preliminary data.</text>
</comment>
<dbReference type="Gene3D" id="1.10.10.10">
    <property type="entry name" value="Winged helix-like DNA-binding domain superfamily/Winged helix DNA-binding domain"/>
    <property type="match status" value="1"/>
</dbReference>
<dbReference type="EMBL" id="JBHTIU010000016">
    <property type="protein sequence ID" value="MFD0868545.1"/>
    <property type="molecule type" value="Genomic_DNA"/>
</dbReference>
<evidence type="ECO:0000313" key="6">
    <source>
        <dbReference type="Proteomes" id="UP001597120"/>
    </source>
</evidence>
<organism evidence="5 6">
    <name type="scientific">Paenibacillus residui</name>
    <dbReference type="NCBI Taxonomy" id="629724"/>
    <lineage>
        <taxon>Bacteria</taxon>
        <taxon>Bacillati</taxon>
        <taxon>Bacillota</taxon>
        <taxon>Bacilli</taxon>
        <taxon>Bacillales</taxon>
        <taxon>Paenibacillaceae</taxon>
        <taxon>Paenibacillus</taxon>
    </lineage>
</organism>
<gene>
    <name evidence="5" type="ORF">ACFQ03_05245</name>
</gene>
<accession>A0ABW3D527</accession>
<dbReference type="RefSeq" id="WP_144932973.1">
    <property type="nucleotide sequence ID" value="NZ_JBHTIU010000016.1"/>
</dbReference>
<evidence type="ECO:0000256" key="1">
    <source>
        <dbReference type="ARBA" id="ARBA00023015"/>
    </source>
</evidence>
<dbReference type="InterPro" id="IPR008920">
    <property type="entry name" value="TF_FadR/GntR_C"/>
</dbReference>
<dbReference type="PANTHER" id="PTHR43537">
    <property type="entry name" value="TRANSCRIPTIONAL REGULATOR, GNTR FAMILY"/>
    <property type="match status" value="1"/>
</dbReference>
<dbReference type="InterPro" id="IPR000524">
    <property type="entry name" value="Tscrpt_reg_HTH_GntR"/>
</dbReference>
<dbReference type="InterPro" id="IPR036390">
    <property type="entry name" value="WH_DNA-bd_sf"/>
</dbReference>
<dbReference type="SMART" id="SM00345">
    <property type="entry name" value="HTH_GNTR"/>
    <property type="match status" value="1"/>
</dbReference>
<dbReference type="CDD" id="cd07377">
    <property type="entry name" value="WHTH_GntR"/>
    <property type="match status" value="1"/>
</dbReference>
<dbReference type="SUPFAM" id="SSF46785">
    <property type="entry name" value="Winged helix' DNA-binding domain"/>
    <property type="match status" value="1"/>
</dbReference>
<evidence type="ECO:0000313" key="5">
    <source>
        <dbReference type="EMBL" id="MFD0868545.1"/>
    </source>
</evidence>
<dbReference type="InterPro" id="IPR011711">
    <property type="entry name" value="GntR_C"/>
</dbReference>
<name>A0ABW3D527_9BACL</name>
<dbReference type="Pfam" id="PF07729">
    <property type="entry name" value="FCD"/>
    <property type="match status" value="1"/>
</dbReference>
<keyword evidence="6" id="KW-1185">Reference proteome</keyword>
<reference evidence="6" key="1">
    <citation type="journal article" date="2019" name="Int. J. Syst. Evol. Microbiol.">
        <title>The Global Catalogue of Microorganisms (GCM) 10K type strain sequencing project: providing services to taxonomists for standard genome sequencing and annotation.</title>
        <authorList>
            <consortium name="The Broad Institute Genomics Platform"/>
            <consortium name="The Broad Institute Genome Sequencing Center for Infectious Disease"/>
            <person name="Wu L."/>
            <person name="Ma J."/>
        </authorList>
    </citation>
    <scope>NUCLEOTIDE SEQUENCE [LARGE SCALE GENOMIC DNA]</scope>
    <source>
        <strain evidence="6">CCUG 57263</strain>
    </source>
</reference>
<keyword evidence="2" id="KW-0238">DNA-binding</keyword>
<feature type="domain" description="HTH gntR-type" evidence="4">
    <location>
        <begin position="9"/>
        <end position="77"/>
    </location>
</feature>
<protein>
    <submittedName>
        <fullName evidence="5">FadR/GntR family transcriptional regulator</fullName>
    </submittedName>
</protein>
<sequence>MEISKIAHRKIYEEIAEQIKKQIIDGGLPPGTKLPSTRELSESYQVGRSTVREALSALKAMGLVDIRQGEGSYVRSLESEDLSMPDLESLLLSRKTVLELLEARQSLEISNAGLAASKRTEEDLQAFESILSAMEKNIGNEEEGEKYDLQFHMTLARATHNSIMVRLLETISSQVEMAIRGTRRLELYSKTPASRRLWMEHKDIFEAVKKKDPGLAQEKMRIHLYHVEQVLIRHLKP</sequence>
<proteinExistence type="predicted"/>
<evidence type="ECO:0000256" key="3">
    <source>
        <dbReference type="ARBA" id="ARBA00023163"/>
    </source>
</evidence>
<dbReference type="SUPFAM" id="SSF48008">
    <property type="entry name" value="GntR ligand-binding domain-like"/>
    <property type="match status" value="1"/>
</dbReference>
<dbReference type="PROSITE" id="PS50949">
    <property type="entry name" value="HTH_GNTR"/>
    <property type="match status" value="1"/>
</dbReference>
<evidence type="ECO:0000259" key="4">
    <source>
        <dbReference type="PROSITE" id="PS50949"/>
    </source>
</evidence>
<evidence type="ECO:0000256" key="2">
    <source>
        <dbReference type="ARBA" id="ARBA00023125"/>
    </source>
</evidence>
<dbReference type="PRINTS" id="PR00035">
    <property type="entry name" value="HTHGNTR"/>
</dbReference>
<dbReference type="Gene3D" id="1.20.120.530">
    <property type="entry name" value="GntR ligand-binding domain-like"/>
    <property type="match status" value="1"/>
</dbReference>
<dbReference type="PANTHER" id="PTHR43537:SF5">
    <property type="entry name" value="UXU OPERON TRANSCRIPTIONAL REGULATOR"/>
    <property type="match status" value="1"/>
</dbReference>
<keyword evidence="3" id="KW-0804">Transcription</keyword>
<dbReference type="SMART" id="SM00895">
    <property type="entry name" value="FCD"/>
    <property type="match status" value="1"/>
</dbReference>
<dbReference type="InterPro" id="IPR036388">
    <property type="entry name" value="WH-like_DNA-bd_sf"/>
</dbReference>